<dbReference type="Proteomes" id="UP001519460">
    <property type="component" value="Unassembled WGS sequence"/>
</dbReference>
<evidence type="ECO:0000313" key="2">
    <source>
        <dbReference type="EMBL" id="KAK7498262.1"/>
    </source>
</evidence>
<gene>
    <name evidence="2" type="ORF">BaRGS_00010522</name>
</gene>
<dbReference type="EMBL" id="JACVVK020000052">
    <property type="protein sequence ID" value="KAK7498262.1"/>
    <property type="molecule type" value="Genomic_DNA"/>
</dbReference>
<evidence type="ECO:0000256" key="1">
    <source>
        <dbReference type="SAM" id="MobiDB-lite"/>
    </source>
</evidence>
<dbReference type="AlphaFoldDB" id="A0ABD0LG15"/>
<organism evidence="2 3">
    <name type="scientific">Batillaria attramentaria</name>
    <dbReference type="NCBI Taxonomy" id="370345"/>
    <lineage>
        <taxon>Eukaryota</taxon>
        <taxon>Metazoa</taxon>
        <taxon>Spiralia</taxon>
        <taxon>Lophotrochozoa</taxon>
        <taxon>Mollusca</taxon>
        <taxon>Gastropoda</taxon>
        <taxon>Caenogastropoda</taxon>
        <taxon>Sorbeoconcha</taxon>
        <taxon>Cerithioidea</taxon>
        <taxon>Batillariidae</taxon>
        <taxon>Batillaria</taxon>
    </lineage>
</organism>
<name>A0ABD0LG15_9CAEN</name>
<evidence type="ECO:0000313" key="3">
    <source>
        <dbReference type="Proteomes" id="UP001519460"/>
    </source>
</evidence>
<sequence length="159" mass="17480">MPFPGPQLIVEQVMIIPEFHRPDFVRDSGFPSQCQDALWVINGSSYFVVVGVAPRCSKCGLRAEIYGTGQRNCRTSPPGTSNQAAILEDPSQNGLEFVDNRKELSAGKTGRSSEEPIEDFAFTVRAEKPLEESPTEAAHRPSASGRKTQGFLFVYRSSI</sequence>
<protein>
    <submittedName>
        <fullName evidence="2">Uncharacterized protein</fullName>
    </submittedName>
</protein>
<feature type="region of interest" description="Disordered" evidence="1">
    <location>
        <begin position="125"/>
        <end position="145"/>
    </location>
</feature>
<proteinExistence type="predicted"/>
<reference evidence="2 3" key="1">
    <citation type="journal article" date="2023" name="Sci. Data">
        <title>Genome assembly of the Korean intertidal mud-creeper Batillaria attramentaria.</title>
        <authorList>
            <person name="Patra A.K."/>
            <person name="Ho P.T."/>
            <person name="Jun S."/>
            <person name="Lee S.J."/>
            <person name="Kim Y."/>
            <person name="Won Y.J."/>
        </authorList>
    </citation>
    <scope>NUCLEOTIDE SEQUENCE [LARGE SCALE GENOMIC DNA]</scope>
    <source>
        <strain evidence="2">Wonlab-2016</strain>
    </source>
</reference>
<accession>A0ABD0LG15</accession>
<comment type="caution">
    <text evidence="2">The sequence shown here is derived from an EMBL/GenBank/DDBJ whole genome shotgun (WGS) entry which is preliminary data.</text>
</comment>
<keyword evidence="3" id="KW-1185">Reference proteome</keyword>